<feature type="transmembrane region" description="Helical" evidence="1">
    <location>
        <begin position="33"/>
        <end position="51"/>
    </location>
</feature>
<keyword evidence="1" id="KW-0812">Transmembrane</keyword>
<name>A0A6C0HSF3_9ZZZZ</name>
<accession>A0A6C0HSF3</accession>
<feature type="transmembrane region" description="Helical" evidence="1">
    <location>
        <begin position="83"/>
        <end position="102"/>
    </location>
</feature>
<dbReference type="AlphaFoldDB" id="A0A6C0HSF3"/>
<dbReference type="EMBL" id="MN740007">
    <property type="protein sequence ID" value="QHT83257.1"/>
    <property type="molecule type" value="Genomic_DNA"/>
</dbReference>
<protein>
    <recommendedName>
        <fullName evidence="3">DUF2177 family protein</fullName>
    </recommendedName>
</protein>
<sequence>MIFPFVLLGLDGLYLYLTQKYTTRVLKIKKMNYFAMIICYLFVLFAYYYFVYLPKKSAIYAFILGFTINGIYETTNLTIFENWPVPLVIMDTMWGGILFYLVTKLS</sequence>
<keyword evidence="1" id="KW-0472">Membrane</keyword>
<evidence type="ECO:0000256" key="1">
    <source>
        <dbReference type="SAM" id="Phobius"/>
    </source>
</evidence>
<organism evidence="2">
    <name type="scientific">viral metagenome</name>
    <dbReference type="NCBI Taxonomy" id="1070528"/>
    <lineage>
        <taxon>unclassified sequences</taxon>
        <taxon>metagenomes</taxon>
        <taxon>organismal metagenomes</taxon>
    </lineage>
</organism>
<evidence type="ECO:0000313" key="2">
    <source>
        <dbReference type="EMBL" id="QHT83257.1"/>
    </source>
</evidence>
<reference evidence="2" key="1">
    <citation type="journal article" date="2020" name="Nature">
        <title>Giant virus diversity and host interactions through global metagenomics.</title>
        <authorList>
            <person name="Schulz F."/>
            <person name="Roux S."/>
            <person name="Paez-Espino D."/>
            <person name="Jungbluth S."/>
            <person name="Walsh D.A."/>
            <person name="Denef V.J."/>
            <person name="McMahon K.D."/>
            <person name="Konstantinidis K.T."/>
            <person name="Eloe-Fadrosh E.A."/>
            <person name="Kyrpides N.C."/>
            <person name="Woyke T."/>
        </authorList>
    </citation>
    <scope>NUCLEOTIDE SEQUENCE</scope>
    <source>
        <strain evidence="2">GVMAG-M-3300023184-167</strain>
    </source>
</reference>
<dbReference type="InterPro" id="IPR018687">
    <property type="entry name" value="DUF2177_membr"/>
</dbReference>
<feature type="transmembrane region" description="Helical" evidence="1">
    <location>
        <begin position="58"/>
        <end position="77"/>
    </location>
</feature>
<dbReference type="Pfam" id="PF09945">
    <property type="entry name" value="DUF2177"/>
    <property type="match status" value="1"/>
</dbReference>
<proteinExistence type="predicted"/>
<keyword evidence="1" id="KW-1133">Transmembrane helix</keyword>
<evidence type="ECO:0008006" key="3">
    <source>
        <dbReference type="Google" id="ProtNLM"/>
    </source>
</evidence>